<evidence type="ECO:0000256" key="5">
    <source>
        <dbReference type="ARBA" id="ARBA00022475"/>
    </source>
</evidence>
<reference evidence="12" key="1">
    <citation type="submission" date="2016-01" db="EMBL/GenBank/DDBJ databases">
        <authorList>
            <person name="Mitreva M."/>
            <person name="Pepin K.H."/>
            <person name="Mihindukulasuriya K.A."/>
            <person name="Fulton R."/>
            <person name="Fronick C."/>
            <person name="O'Laughlin M."/>
            <person name="Miner T."/>
            <person name="Herter B."/>
            <person name="Rosa B.A."/>
            <person name="Cordes M."/>
            <person name="Tomlinson C."/>
            <person name="Wollam A."/>
            <person name="Palsikar V.B."/>
            <person name="Mardis E.R."/>
            <person name="Wilson R.K."/>
        </authorList>
    </citation>
    <scope>NUCLEOTIDE SEQUENCE [LARGE SCALE GENOMIC DNA]</scope>
    <source>
        <strain evidence="12">KA00683</strain>
    </source>
</reference>
<keyword evidence="9" id="KW-0046">Antibiotic resistance</keyword>
<feature type="transmembrane region" description="Helical" evidence="10">
    <location>
        <begin position="370"/>
        <end position="389"/>
    </location>
</feature>
<keyword evidence="5" id="KW-1003">Cell membrane</keyword>
<sequence>MSTQVEKNTERIERLAHERIPRLLIHYGVPAIVGTMVNALYSVVDRIFIGQGVSEFAITGLALTFPILIFIQAFGMLIGVGASSRVSILLGENKHDQAERILSNALLLTLVTQVLTLVPVMIWLDEILRALGANDRTLPFAYDYLKIMIPGNIFSTLCFSFNAIMRASGYPYKAMITMLIGAGLNTLLDALFIYGFGWGIEGAAWATVIAMAVSSAFVMQHFLSSKSEVQFRRRNMRLSSEQILAILSIGMSPFFLQLLSSGIAFLINSTLARYAENSLMADRAVGAYGIINSAALVGFMFMLGIAQGMQPIVGYNYGARAMDRVRQAFKICSSTNFGIGAFVTVVAVVAPGLIASLFTSSPEMIEASVHALRLCLYGFAFVGFQVTATQFFQSIGFGGKALLLSLSRQILFLLPALFLFPLLWDSTGVWLAMPFSDIAAGVLGMILMYYQFKIFDRKFSTEGL</sequence>
<accession>A0A134B683</accession>
<dbReference type="InterPro" id="IPR048279">
    <property type="entry name" value="MdtK-like"/>
</dbReference>
<dbReference type="InterPro" id="IPR051327">
    <property type="entry name" value="MATE_MepA_subfamily"/>
</dbReference>
<evidence type="ECO:0000256" key="1">
    <source>
        <dbReference type="ARBA" id="ARBA00004651"/>
    </source>
</evidence>
<comment type="subcellular location">
    <subcellularLocation>
        <location evidence="1">Cell membrane</location>
        <topology evidence="1">Multi-pass membrane protein</topology>
    </subcellularLocation>
</comment>
<dbReference type="GO" id="GO:0042910">
    <property type="term" value="F:xenobiotic transmembrane transporter activity"/>
    <property type="evidence" value="ECO:0007669"/>
    <property type="project" value="InterPro"/>
</dbReference>
<feature type="transmembrane region" description="Helical" evidence="10">
    <location>
        <begin position="287"/>
        <end position="315"/>
    </location>
</feature>
<feature type="transmembrane region" description="Helical" evidence="10">
    <location>
        <begin position="56"/>
        <end position="80"/>
    </location>
</feature>
<feature type="transmembrane region" description="Helical" evidence="10">
    <location>
        <begin position="101"/>
        <end position="124"/>
    </location>
</feature>
<evidence type="ECO:0000313" key="11">
    <source>
        <dbReference type="EMBL" id="KXB75447.1"/>
    </source>
</evidence>
<dbReference type="GO" id="GO:0046677">
    <property type="term" value="P:response to antibiotic"/>
    <property type="evidence" value="ECO:0007669"/>
    <property type="project" value="UniProtKB-KW"/>
</dbReference>
<dbReference type="PANTHER" id="PTHR43823">
    <property type="entry name" value="SPORULATION PROTEIN YKVU"/>
    <property type="match status" value="1"/>
</dbReference>
<feature type="transmembrane region" description="Helical" evidence="10">
    <location>
        <begin position="401"/>
        <end position="424"/>
    </location>
</feature>
<dbReference type="EMBL" id="LSDK01000092">
    <property type="protein sequence ID" value="KXB75447.1"/>
    <property type="molecule type" value="Genomic_DNA"/>
</dbReference>
<feature type="transmembrane region" description="Helical" evidence="10">
    <location>
        <begin position="144"/>
        <end position="164"/>
    </location>
</feature>
<dbReference type="Proteomes" id="UP000070224">
    <property type="component" value="Unassembled WGS sequence"/>
</dbReference>
<proteinExistence type="inferred from homology"/>
<evidence type="ECO:0000256" key="6">
    <source>
        <dbReference type="ARBA" id="ARBA00022692"/>
    </source>
</evidence>
<evidence type="ECO:0000256" key="3">
    <source>
        <dbReference type="ARBA" id="ARBA00022106"/>
    </source>
</evidence>
<protein>
    <recommendedName>
        <fullName evidence="3">Multidrug export protein MepA</fullName>
    </recommendedName>
</protein>
<feature type="transmembrane region" description="Helical" evidence="10">
    <location>
        <begin position="176"/>
        <end position="197"/>
    </location>
</feature>
<dbReference type="Pfam" id="PF01554">
    <property type="entry name" value="MatE"/>
    <property type="match status" value="2"/>
</dbReference>
<evidence type="ECO:0000256" key="7">
    <source>
        <dbReference type="ARBA" id="ARBA00022989"/>
    </source>
</evidence>
<organism evidence="11 12">
    <name type="scientific">Porphyromonas somerae</name>
    <dbReference type="NCBI Taxonomy" id="322095"/>
    <lineage>
        <taxon>Bacteria</taxon>
        <taxon>Pseudomonadati</taxon>
        <taxon>Bacteroidota</taxon>
        <taxon>Bacteroidia</taxon>
        <taxon>Bacteroidales</taxon>
        <taxon>Porphyromonadaceae</taxon>
        <taxon>Porphyromonas</taxon>
    </lineage>
</organism>
<name>A0A134B683_9PORP</name>
<dbReference type="AlphaFoldDB" id="A0A134B683"/>
<feature type="transmembrane region" description="Helical" evidence="10">
    <location>
        <begin position="203"/>
        <end position="223"/>
    </location>
</feature>
<keyword evidence="7 10" id="KW-1133">Transmembrane helix</keyword>
<dbReference type="InterPro" id="IPR002528">
    <property type="entry name" value="MATE_fam"/>
</dbReference>
<feature type="transmembrane region" description="Helical" evidence="10">
    <location>
        <begin position="430"/>
        <end position="450"/>
    </location>
</feature>
<dbReference type="GO" id="GO:0015297">
    <property type="term" value="F:antiporter activity"/>
    <property type="evidence" value="ECO:0007669"/>
    <property type="project" value="InterPro"/>
</dbReference>
<feature type="transmembrane region" description="Helical" evidence="10">
    <location>
        <begin position="243"/>
        <end position="267"/>
    </location>
</feature>
<dbReference type="OrthoDB" id="9811110at2"/>
<keyword evidence="8 10" id="KW-0472">Membrane</keyword>
<dbReference type="NCBIfam" id="TIGR00797">
    <property type="entry name" value="matE"/>
    <property type="match status" value="1"/>
</dbReference>
<evidence type="ECO:0000256" key="9">
    <source>
        <dbReference type="ARBA" id="ARBA00023251"/>
    </source>
</evidence>
<evidence type="ECO:0000256" key="8">
    <source>
        <dbReference type="ARBA" id="ARBA00023136"/>
    </source>
</evidence>
<dbReference type="PANTHER" id="PTHR43823:SF3">
    <property type="entry name" value="MULTIDRUG EXPORT PROTEIN MEPA"/>
    <property type="match status" value="1"/>
</dbReference>
<evidence type="ECO:0000256" key="10">
    <source>
        <dbReference type="SAM" id="Phobius"/>
    </source>
</evidence>
<evidence type="ECO:0000313" key="12">
    <source>
        <dbReference type="Proteomes" id="UP000070224"/>
    </source>
</evidence>
<keyword evidence="12" id="KW-1185">Reference proteome</keyword>
<comment type="similarity">
    <text evidence="2">Belongs to the multi antimicrobial extrusion (MATE) (TC 2.A.66.1) family. MepA subfamily.</text>
</comment>
<gene>
    <name evidence="11" type="ORF">HMPREF3185_01371</name>
</gene>
<dbReference type="CDD" id="cd13143">
    <property type="entry name" value="MATE_MepA_like"/>
    <property type="match status" value="1"/>
</dbReference>
<dbReference type="PATRIC" id="fig|322095.3.peg.1356"/>
<evidence type="ECO:0000256" key="4">
    <source>
        <dbReference type="ARBA" id="ARBA00022448"/>
    </source>
</evidence>
<keyword evidence="4" id="KW-0813">Transport</keyword>
<dbReference type="InterPro" id="IPR045070">
    <property type="entry name" value="MATE_MepA-like"/>
</dbReference>
<keyword evidence="6 10" id="KW-0812">Transmembrane</keyword>
<dbReference type="STRING" id="322095.HMPREF3185_01371"/>
<comment type="caution">
    <text evidence="11">The sequence shown here is derived from an EMBL/GenBank/DDBJ whole genome shotgun (WGS) entry which is preliminary data.</text>
</comment>
<dbReference type="GO" id="GO:0005886">
    <property type="term" value="C:plasma membrane"/>
    <property type="evidence" value="ECO:0007669"/>
    <property type="project" value="UniProtKB-SubCell"/>
</dbReference>
<feature type="transmembrane region" description="Helical" evidence="10">
    <location>
        <begin position="336"/>
        <end position="358"/>
    </location>
</feature>
<dbReference type="PIRSF" id="PIRSF006603">
    <property type="entry name" value="DinF"/>
    <property type="match status" value="1"/>
</dbReference>
<feature type="transmembrane region" description="Helical" evidence="10">
    <location>
        <begin position="24"/>
        <end position="44"/>
    </location>
</feature>
<evidence type="ECO:0000256" key="2">
    <source>
        <dbReference type="ARBA" id="ARBA00008417"/>
    </source>
</evidence>
<dbReference type="RefSeq" id="WP_060935607.1">
    <property type="nucleotide sequence ID" value="NZ_KQ960453.1"/>
</dbReference>